<organism evidence="1 2">
    <name type="scientific">Datura stramonium</name>
    <name type="common">Jimsonweed</name>
    <name type="synonym">Common thornapple</name>
    <dbReference type="NCBI Taxonomy" id="4076"/>
    <lineage>
        <taxon>Eukaryota</taxon>
        <taxon>Viridiplantae</taxon>
        <taxon>Streptophyta</taxon>
        <taxon>Embryophyta</taxon>
        <taxon>Tracheophyta</taxon>
        <taxon>Spermatophyta</taxon>
        <taxon>Magnoliopsida</taxon>
        <taxon>eudicotyledons</taxon>
        <taxon>Gunneridae</taxon>
        <taxon>Pentapetalae</taxon>
        <taxon>asterids</taxon>
        <taxon>lamiids</taxon>
        <taxon>Solanales</taxon>
        <taxon>Solanaceae</taxon>
        <taxon>Solanoideae</taxon>
        <taxon>Datureae</taxon>
        <taxon>Datura</taxon>
    </lineage>
</organism>
<name>A0ABS8Y3G5_DATST</name>
<reference evidence="1 2" key="1">
    <citation type="journal article" date="2021" name="BMC Genomics">
        <title>Datura genome reveals duplications of psychoactive alkaloid biosynthetic genes and high mutation rate following tissue culture.</title>
        <authorList>
            <person name="Rajewski A."/>
            <person name="Carter-House D."/>
            <person name="Stajich J."/>
            <person name="Litt A."/>
        </authorList>
    </citation>
    <scope>NUCLEOTIDE SEQUENCE [LARGE SCALE GENOMIC DNA]</scope>
    <source>
        <strain evidence="1">AR-01</strain>
    </source>
</reference>
<protein>
    <submittedName>
        <fullName evidence="1">Uncharacterized protein</fullName>
    </submittedName>
</protein>
<dbReference type="EMBL" id="JACEIK010018894">
    <property type="protein sequence ID" value="MCE5166052.1"/>
    <property type="molecule type" value="Genomic_DNA"/>
</dbReference>
<dbReference type="Proteomes" id="UP000823775">
    <property type="component" value="Unassembled WGS sequence"/>
</dbReference>
<proteinExistence type="predicted"/>
<sequence length="67" mass="7360">EQRTPLTEVSENLIHGQGNFFPRPSVCARQATHKRLCAARSSGTGPKEITEADHVEIFPSSPLLSMQ</sequence>
<evidence type="ECO:0000313" key="1">
    <source>
        <dbReference type="EMBL" id="MCE5166052.1"/>
    </source>
</evidence>
<feature type="non-terminal residue" evidence="1">
    <location>
        <position position="1"/>
    </location>
</feature>
<comment type="caution">
    <text evidence="1">The sequence shown here is derived from an EMBL/GenBank/DDBJ whole genome shotgun (WGS) entry which is preliminary data.</text>
</comment>
<keyword evidence="2" id="KW-1185">Reference proteome</keyword>
<gene>
    <name evidence="1" type="ORF">HAX54_014336</name>
</gene>
<accession>A0ABS8Y3G5</accession>
<evidence type="ECO:0000313" key="2">
    <source>
        <dbReference type="Proteomes" id="UP000823775"/>
    </source>
</evidence>